<proteinExistence type="predicted"/>
<dbReference type="Gene3D" id="2.60.40.1240">
    <property type="match status" value="1"/>
</dbReference>
<evidence type="ECO:0000313" key="5">
    <source>
        <dbReference type="EMBL" id="OAB43373.1"/>
    </source>
</evidence>
<reference evidence="5 6" key="1">
    <citation type="submission" date="2016-03" db="EMBL/GenBank/DDBJ databases">
        <title>Draft genome sequence of Paenibacillus glacialis DSM 22343.</title>
        <authorList>
            <person name="Shin S.-K."/>
            <person name="Yi H."/>
        </authorList>
    </citation>
    <scope>NUCLEOTIDE SEQUENCE [LARGE SCALE GENOMIC DNA]</scope>
    <source>
        <strain evidence="5 6">DSM 22343</strain>
    </source>
</reference>
<feature type="signal peptide" evidence="3">
    <location>
        <begin position="1"/>
        <end position="23"/>
    </location>
</feature>
<dbReference type="STRING" id="494026.PGLA_09000"/>
<dbReference type="PROSITE" id="PS51257">
    <property type="entry name" value="PROKAR_LIPOPROTEIN"/>
    <property type="match status" value="1"/>
</dbReference>
<feature type="region of interest" description="Disordered" evidence="2">
    <location>
        <begin position="30"/>
        <end position="55"/>
    </location>
</feature>
<feature type="chain" id="PRO_5007837380" description="DUF4352 domain-containing protein" evidence="3">
    <location>
        <begin position="24"/>
        <end position="183"/>
    </location>
</feature>
<dbReference type="InterPro" id="IPR029050">
    <property type="entry name" value="Immunoprotect_excell_Ig-like"/>
</dbReference>
<keyword evidence="1 3" id="KW-0732">Signal</keyword>
<protein>
    <recommendedName>
        <fullName evidence="4">DUF4352 domain-containing protein</fullName>
    </recommendedName>
</protein>
<evidence type="ECO:0000256" key="3">
    <source>
        <dbReference type="SAM" id="SignalP"/>
    </source>
</evidence>
<evidence type="ECO:0000259" key="4">
    <source>
        <dbReference type="Pfam" id="PF11611"/>
    </source>
</evidence>
<gene>
    <name evidence="5" type="ORF">PGLA_09000</name>
</gene>
<dbReference type="Proteomes" id="UP000076967">
    <property type="component" value="Unassembled WGS sequence"/>
</dbReference>
<evidence type="ECO:0000256" key="1">
    <source>
        <dbReference type="ARBA" id="ARBA00022729"/>
    </source>
</evidence>
<keyword evidence="6" id="KW-1185">Reference proteome</keyword>
<feature type="domain" description="DUF4352" evidence="4">
    <location>
        <begin position="62"/>
        <end position="177"/>
    </location>
</feature>
<name>A0A162MF14_9BACL</name>
<accession>A0A162MF14</accession>
<sequence length="183" mass="19991">MKFKFVILVASAMLMLSACSTEAAIEKVEPASTKESTAPVKEDKKEEVKKEETKPTTEVFKPGDAVTFNDLIITLNSAKDHKGNDFQKPADGKVFKVVDVTIENKGTKEAPISSIINTSMVDSDGYKYTIALATFVENQLDGSVPAGRKLRGQVAFEIPKDAPGLEFIFSDPFTKGQAIWNLQ</sequence>
<dbReference type="RefSeq" id="WP_068531762.1">
    <property type="nucleotide sequence ID" value="NZ_LVJH01000015.1"/>
</dbReference>
<comment type="caution">
    <text evidence="5">The sequence shown here is derived from an EMBL/GenBank/DDBJ whole genome shotgun (WGS) entry which is preliminary data.</text>
</comment>
<dbReference type="EMBL" id="LVJH01000015">
    <property type="protein sequence ID" value="OAB43373.1"/>
    <property type="molecule type" value="Genomic_DNA"/>
</dbReference>
<dbReference type="Pfam" id="PF11611">
    <property type="entry name" value="DUF4352"/>
    <property type="match status" value="1"/>
</dbReference>
<feature type="compositionally biased region" description="Basic and acidic residues" evidence="2">
    <location>
        <begin position="40"/>
        <end position="55"/>
    </location>
</feature>
<organism evidence="5 6">
    <name type="scientific">Paenibacillus glacialis</name>
    <dbReference type="NCBI Taxonomy" id="494026"/>
    <lineage>
        <taxon>Bacteria</taxon>
        <taxon>Bacillati</taxon>
        <taxon>Bacillota</taxon>
        <taxon>Bacilli</taxon>
        <taxon>Bacillales</taxon>
        <taxon>Paenibacillaceae</taxon>
        <taxon>Paenibacillus</taxon>
    </lineage>
</organism>
<dbReference type="InterPro" id="IPR029051">
    <property type="entry name" value="DUF4352"/>
</dbReference>
<dbReference type="OrthoDB" id="1795719at2"/>
<evidence type="ECO:0000256" key="2">
    <source>
        <dbReference type="SAM" id="MobiDB-lite"/>
    </source>
</evidence>
<dbReference type="AlphaFoldDB" id="A0A162MF14"/>
<evidence type="ECO:0000313" key="6">
    <source>
        <dbReference type="Proteomes" id="UP000076967"/>
    </source>
</evidence>